<dbReference type="RefSeq" id="WP_126190414.1">
    <property type="nucleotide sequence ID" value="NZ_RWYU02000008.1"/>
</dbReference>
<dbReference type="OrthoDB" id="6841362at2"/>
<accession>A0A482UDR5</accession>
<comment type="caution">
    <text evidence="2">The sequence shown here is derived from an EMBL/GenBank/DDBJ whole genome shotgun (WGS) entry which is preliminary data.</text>
</comment>
<dbReference type="AlphaFoldDB" id="A0A482UDR5"/>
<proteinExistence type="predicted"/>
<dbReference type="Proteomes" id="UP000282800">
    <property type="component" value="Unassembled WGS sequence"/>
</dbReference>
<evidence type="ECO:0000313" key="3">
    <source>
        <dbReference type="Proteomes" id="UP000282800"/>
    </source>
</evidence>
<dbReference type="EMBL" id="RWYU02000008">
    <property type="protein sequence ID" value="RYJ60860.1"/>
    <property type="molecule type" value="Genomic_DNA"/>
</dbReference>
<organism evidence="2 3">
    <name type="scientific">Pseudomonas songnenensis</name>
    <dbReference type="NCBI Taxonomy" id="1176259"/>
    <lineage>
        <taxon>Bacteria</taxon>
        <taxon>Pseudomonadati</taxon>
        <taxon>Pseudomonadota</taxon>
        <taxon>Gammaproteobacteria</taxon>
        <taxon>Pseudomonadales</taxon>
        <taxon>Pseudomonadaceae</taxon>
        <taxon>Pseudomonas</taxon>
    </lineage>
</organism>
<feature type="coiled-coil region" evidence="1">
    <location>
        <begin position="63"/>
        <end position="90"/>
    </location>
</feature>
<name>A0A482UDR5_9PSED</name>
<evidence type="ECO:0000313" key="2">
    <source>
        <dbReference type="EMBL" id="RYJ60860.1"/>
    </source>
</evidence>
<sequence>MSLWDDLKQKALEANPEMAEKASQVLNRAKEIVTEASQKAAPVLKEATERTSALAKEKTPIVKAQALKAFEDAKARRTQLQERAKRDKAAREEMIRTMYDITLTPEDENFFDEGFRHFHHELRFFSLTGQVLDTQKRSNVHLSASHSHSASNGGYVYGGYGSIGGSAHSSMHISSHVTTEHEFWIRLGDGSEACFGFADSRIQMRTGQWLTLVFVHPAESSNGLLCAIYNHASRTYQGVMSPTVINGRFGLHTEQPGFFNKREVMATELRLMTELERRLTQIGQHVAIYNEVPALEIGRAH</sequence>
<evidence type="ECO:0000256" key="1">
    <source>
        <dbReference type="SAM" id="Coils"/>
    </source>
</evidence>
<keyword evidence="1" id="KW-0175">Coiled coil</keyword>
<reference evidence="2 3" key="1">
    <citation type="submission" date="2019-01" db="EMBL/GenBank/DDBJ databases">
        <title>High-quality draft genome of. Pseudomonas songnenensis str. L103, a full-fledged denitrifier isolated from 100 meters deep aquifer in a heavily nitrogen fertilized agricultural area.</title>
        <authorList>
            <person name="Liu M."/>
            <person name="Liu B."/>
        </authorList>
    </citation>
    <scope>NUCLEOTIDE SEQUENCE [LARGE SCALE GENOMIC DNA]</scope>
    <source>
        <strain evidence="2 3">L103</strain>
    </source>
</reference>
<protein>
    <submittedName>
        <fullName evidence="2">Uncharacterized protein</fullName>
    </submittedName>
</protein>
<gene>
    <name evidence="2" type="ORF">EJA06_019360</name>
</gene>